<protein>
    <submittedName>
        <fullName evidence="8">Sigma-54-dependent Fis family transcriptional regulator</fullName>
    </submittedName>
</protein>
<dbReference type="PRINTS" id="PR01590">
    <property type="entry name" value="HTHFIS"/>
</dbReference>
<gene>
    <name evidence="8" type="ORF">C0169_06705</name>
</gene>
<dbReference type="PROSITE" id="PS00688">
    <property type="entry name" value="SIGMA54_INTERACT_3"/>
    <property type="match status" value="1"/>
</dbReference>
<dbReference type="InterPro" id="IPR002078">
    <property type="entry name" value="Sigma_54_int"/>
</dbReference>
<dbReference type="Gene3D" id="3.40.50.300">
    <property type="entry name" value="P-loop containing nucleotide triphosphate hydrolases"/>
    <property type="match status" value="1"/>
</dbReference>
<evidence type="ECO:0000256" key="3">
    <source>
        <dbReference type="ARBA" id="ARBA00023015"/>
    </source>
</evidence>
<evidence type="ECO:0000256" key="1">
    <source>
        <dbReference type="ARBA" id="ARBA00022741"/>
    </source>
</evidence>
<accession>A0A2N7Q7Z8</accession>
<dbReference type="InterPro" id="IPR025943">
    <property type="entry name" value="Sigma_54_int_dom_ATP-bd_2"/>
</dbReference>
<feature type="domain" description="Sigma-54 factor interaction" evidence="7">
    <location>
        <begin position="199"/>
        <end position="427"/>
    </location>
</feature>
<dbReference type="FunFam" id="1.10.8.60:FF:000014">
    <property type="entry name" value="DNA-binding transcriptional regulator NtrC"/>
    <property type="match status" value="1"/>
</dbReference>
<dbReference type="InterPro" id="IPR029016">
    <property type="entry name" value="GAF-like_dom_sf"/>
</dbReference>
<dbReference type="GO" id="GO:0006355">
    <property type="term" value="P:regulation of DNA-templated transcription"/>
    <property type="evidence" value="ECO:0007669"/>
    <property type="project" value="InterPro"/>
</dbReference>
<dbReference type="InterPro" id="IPR025944">
    <property type="entry name" value="Sigma_54_int_dom_CS"/>
</dbReference>
<reference evidence="8 9" key="1">
    <citation type="submission" date="2018-01" db="EMBL/GenBank/DDBJ databases">
        <title>Metagenomic assembled genomes from two thermal pools in the Uzon Caldera, Kamchatka, Russia.</title>
        <authorList>
            <person name="Wilkins L."/>
            <person name="Ettinger C."/>
        </authorList>
    </citation>
    <scope>NUCLEOTIDE SEQUENCE [LARGE SCALE GENOMIC DNA]</scope>
    <source>
        <strain evidence="8">ARK-04</strain>
    </source>
</reference>
<organism evidence="8 9">
    <name type="scientific">Thermodesulfobacterium geofontis</name>
    <dbReference type="NCBI Taxonomy" id="1295609"/>
    <lineage>
        <taxon>Bacteria</taxon>
        <taxon>Pseudomonadati</taxon>
        <taxon>Thermodesulfobacteriota</taxon>
        <taxon>Thermodesulfobacteria</taxon>
        <taxon>Thermodesulfobacteriales</taxon>
        <taxon>Thermodesulfobacteriaceae</taxon>
        <taxon>Thermodesulfobacterium</taxon>
    </lineage>
</organism>
<keyword evidence="5" id="KW-0010">Activator</keyword>
<keyword evidence="3" id="KW-0805">Transcription regulation</keyword>
<keyword evidence="2" id="KW-0067">ATP-binding</keyword>
<dbReference type="Pfam" id="PF00158">
    <property type="entry name" value="Sigma54_activat"/>
    <property type="match status" value="1"/>
</dbReference>
<evidence type="ECO:0000256" key="6">
    <source>
        <dbReference type="ARBA" id="ARBA00023163"/>
    </source>
</evidence>
<dbReference type="Gene3D" id="1.10.8.60">
    <property type="match status" value="1"/>
</dbReference>
<sequence>MKESSYVQLERKTKELTALFEISKILNSSFEIKTNLYKALRVLSDILEMQRATITLYDPDTNTLQIVVAYGLTEEQIARGKYKIGEGIVGRVFQIGEPMIVPNIGKEPLFLNRTGARLQKDNISFLCVPLKIEDEIMGVLSVDRIFSNEIDLKEDIRVLNIIATLIAQYLKLYQLFSKVRTEKEELTFELKKKYSLQNVIGISDKMQEVFKTALKAAKTKATILLIGESGTGKELIAKAIHFESDRSKGPFLAINCAAIPENLLEAELFGYEKGAFTGALVSKPGKFELANGGTIFLDEIGDLPLSLQAKLLRVIQDKTFERIGGTKSIKVDIRIIAATNKNLEEMIKNGTFREDLYFRLNVIPIYLPPLRERKEDIPLLIDHFLKKFNKEYGKNISITKSAMEKLMNYSWPGNVRELENTIERLVILAEGDKITLKDLPFYITQEVDIKTIGINLKNSLPIQLKLLEKRAIEEALKACNYNQTKAAKLLGLTKRQINYKIKKYALIK</sequence>
<evidence type="ECO:0000313" key="9">
    <source>
        <dbReference type="Proteomes" id="UP000235619"/>
    </source>
</evidence>
<dbReference type="GO" id="GO:0005524">
    <property type="term" value="F:ATP binding"/>
    <property type="evidence" value="ECO:0007669"/>
    <property type="project" value="UniProtKB-KW"/>
</dbReference>
<comment type="caution">
    <text evidence="8">The sequence shown here is derived from an EMBL/GenBank/DDBJ whole genome shotgun (WGS) entry which is preliminary data.</text>
</comment>
<proteinExistence type="predicted"/>
<dbReference type="EMBL" id="PNJD01000414">
    <property type="protein sequence ID" value="PMP94275.1"/>
    <property type="molecule type" value="Genomic_DNA"/>
</dbReference>
<name>A0A2N7Q7Z8_9BACT</name>
<dbReference type="SUPFAM" id="SSF46689">
    <property type="entry name" value="Homeodomain-like"/>
    <property type="match status" value="1"/>
</dbReference>
<dbReference type="PROSITE" id="PS50045">
    <property type="entry name" value="SIGMA54_INTERACT_4"/>
    <property type="match status" value="1"/>
</dbReference>
<evidence type="ECO:0000313" key="8">
    <source>
        <dbReference type="EMBL" id="PMP94275.1"/>
    </source>
</evidence>
<dbReference type="SMART" id="SM00382">
    <property type="entry name" value="AAA"/>
    <property type="match status" value="1"/>
</dbReference>
<dbReference type="Pfam" id="PF01590">
    <property type="entry name" value="GAF"/>
    <property type="match status" value="1"/>
</dbReference>
<keyword evidence="6" id="KW-0804">Transcription</keyword>
<dbReference type="InterPro" id="IPR003018">
    <property type="entry name" value="GAF"/>
</dbReference>
<dbReference type="Proteomes" id="UP000235619">
    <property type="component" value="Unassembled WGS sequence"/>
</dbReference>
<keyword evidence="1" id="KW-0547">Nucleotide-binding</keyword>
<dbReference type="Gene3D" id="3.30.450.40">
    <property type="match status" value="1"/>
</dbReference>
<evidence type="ECO:0000256" key="5">
    <source>
        <dbReference type="ARBA" id="ARBA00023159"/>
    </source>
</evidence>
<dbReference type="Gene3D" id="1.10.10.60">
    <property type="entry name" value="Homeodomain-like"/>
    <property type="match status" value="1"/>
</dbReference>
<dbReference type="SUPFAM" id="SSF55781">
    <property type="entry name" value="GAF domain-like"/>
    <property type="match status" value="1"/>
</dbReference>
<dbReference type="InterPro" id="IPR009057">
    <property type="entry name" value="Homeodomain-like_sf"/>
</dbReference>
<evidence type="ECO:0000256" key="2">
    <source>
        <dbReference type="ARBA" id="ARBA00022840"/>
    </source>
</evidence>
<dbReference type="InterPro" id="IPR058031">
    <property type="entry name" value="AAA_lid_NorR"/>
</dbReference>
<dbReference type="InterPro" id="IPR003593">
    <property type="entry name" value="AAA+_ATPase"/>
</dbReference>
<dbReference type="InterPro" id="IPR027417">
    <property type="entry name" value="P-loop_NTPase"/>
</dbReference>
<dbReference type="InterPro" id="IPR002197">
    <property type="entry name" value="HTH_Fis"/>
</dbReference>
<dbReference type="FunFam" id="3.40.50.300:FF:000006">
    <property type="entry name" value="DNA-binding transcriptional regulator NtrC"/>
    <property type="match status" value="1"/>
</dbReference>
<evidence type="ECO:0000259" key="7">
    <source>
        <dbReference type="PROSITE" id="PS50045"/>
    </source>
</evidence>
<dbReference type="PROSITE" id="PS00676">
    <property type="entry name" value="SIGMA54_INTERACT_2"/>
    <property type="match status" value="1"/>
</dbReference>
<dbReference type="Pfam" id="PF02954">
    <property type="entry name" value="HTH_8"/>
    <property type="match status" value="1"/>
</dbReference>
<dbReference type="GO" id="GO:0043565">
    <property type="term" value="F:sequence-specific DNA binding"/>
    <property type="evidence" value="ECO:0007669"/>
    <property type="project" value="InterPro"/>
</dbReference>
<dbReference type="AlphaFoldDB" id="A0A2N7Q7Z8"/>
<dbReference type="PANTHER" id="PTHR32071">
    <property type="entry name" value="TRANSCRIPTIONAL REGULATORY PROTEIN"/>
    <property type="match status" value="1"/>
</dbReference>
<evidence type="ECO:0000256" key="4">
    <source>
        <dbReference type="ARBA" id="ARBA00023125"/>
    </source>
</evidence>
<dbReference type="InterPro" id="IPR025662">
    <property type="entry name" value="Sigma_54_int_dom_ATP-bd_1"/>
</dbReference>
<dbReference type="SMART" id="SM00065">
    <property type="entry name" value="GAF"/>
    <property type="match status" value="1"/>
</dbReference>
<dbReference type="PANTHER" id="PTHR32071:SF57">
    <property type="entry name" value="C4-DICARBOXYLATE TRANSPORT TRANSCRIPTIONAL REGULATORY PROTEIN DCTD"/>
    <property type="match status" value="1"/>
</dbReference>
<dbReference type="CDD" id="cd00009">
    <property type="entry name" value="AAA"/>
    <property type="match status" value="1"/>
</dbReference>
<dbReference type="SUPFAM" id="SSF52540">
    <property type="entry name" value="P-loop containing nucleoside triphosphate hydrolases"/>
    <property type="match status" value="1"/>
</dbReference>
<dbReference type="PROSITE" id="PS00675">
    <property type="entry name" value="SIGMA54_INTERACT_1"/>
    <property type="match status" value="1"/>
</dbReference>
<dbReference type="Pfam" id="PF25601">
    <property type="entry name" value="AAA_lid_14"/>
    <property type="match status" value="1"/>
</dbReference>
<keyword evidence="4" id="KW-0238">DNA-binding</keyword>